<dbReference type="Proteomes" id="UP001163846">
    <property type="component" value="Unassembled WGS sequence"/>
</dbReference>
<sequence>MTRFVFVLKLGIILAFLVSTILSSGVLAAPIPFTAKTVGLKMRDGLPTAPANGSEGLSLPTLKARYPDAGNGTGPSPSQTKHQSQETPKKPKKEAEGAKNTDITDGGLKLW</sequence>
<reference evidence="2" key="1">
    <citation type="submission" date="2022-08" db="EMBL/GenBank/DDBJ databases">
        <authorList>
            <consortium name="DOE Joint Genome Institute"/>
            <person name="Min B."/>
            <person name="Riley R."/>
            <person name="Sierra-Patev S."/>
            <person name="Naranjo-Ortiz M."/>
            <person name="Looney B."/>
            <person name="Konkel Z."/>
            <person name="Slot J.C."/>
            <person name="Sakamoto Y."/>
            <person name="Steenwyk J.L."/>
            <person name="Rokas A."/>
            <person name="Carro J."/>
            <person name="Camarero S."/>
            <person name="Ferreira P."/>
            <person name="Molpeceres G."/>
            <person name="Ruiz-Duenas F.J."/>
            <person name="Serrano A."/>
            <person name="Henrissat B."/>
            <person name="Drula E."/>
            <person name="Hughes K.W."/>
            <person name="Mata J.L."/>
            <person name="Ishikawa N.K."/>
            <person name="Vargas-Isla R."/>
            <person name="Ushijima S."/>
            <person name="Smith C.A."/>
            <person name="Ahrendt S."/>
            <person name="Andreopoulos W."/>
            <person name="He G."/>
            <person name="Labutti K."/>
            <person name="Lipzen A."/>
            <person name="Ng V."/>
            <person name="Sandor L."/>
            <person name="Barry K."/>
            <person name="Martinez A.T."/>
            <person name="Xiao Y."/>
            <person name="Gibbons J.G."/>
            <person name="Terashima K."/>
            <person name="Hibbett D.S."/>
            <person name="Grigoriev I.V."/>
        </authorList>
    </citation>
    <scope>NUCLEOTIDE SEQUENCE</scope>
    <source>
        <strain evidence="2">TFB9207</strain>
    </source>
</reference>
<protein>
    <submittedName>
        <fullName evidence="2">Uncharacterized protein</fullName>
    </submittedName>
</protein>
<name>A0AA38UGE4_9AGAR</name>
<organism evidence="2 3">
    <name type="scientific">Lentinula raphanica</name>
    <dbReference type="NCBI Taxonomy" id="153919"/>
    <lineage>
        <taxon>Eukaryota</taxon>
        <taxon>Fungi</taxon>
        <taxon>Dikarya</taxon>
        <taxon>Basidiomycota</taxon>
        <taxon>Agaricomycotina</taxon>
        <taxon>Agaricomycetes</taxon>
        <taxon>Agaricomycetidae</taxon>
        <taxon>Agaricales</taxon>
        <taxon>Marasmiineae</taxon>
        <taxon>Omphalotaceae</taxon>
        <taxon>Lentinula</taxon>
    </lineage>
</organism>
<dbReference type="EMBL" id="MU806090">
    <property type="protein sequence ID" value="KAJ3840181.1"/>
    <property type="molecule type" value="Genomic_DNA"/>
</dbReference>
<feature type="region of interest" description="Disordered" evidence="1">
    <location>
        <begin position="44"/>
        <end position="111"/>
    </location>
</feature>
<gene>
    <name evidence="2" type="ORF">F5878DRAFT_613924</name>
</gene>
<dbReference type="AlphaFoldDB" id="A0AA38UGE4"/>
<evidence type="ECO:0000313" key="3">
    <source>
        <dbReference type="Proteomes" id="UP001163846"/>
    </source>
</evidence>
<proteinExistence type="predicted"/>
<evidence type="ECO:0000313" key="2">
    <source>
        <dbReference type="EMBL" id="KAJ3840181.1"/>
    </source>
</evidence>
<comment type="caution">
    <text evidence="2">The sequence shown here is derived from an EMBL/GenBank/DDBJ whole genome shotgun (WGS) entry which is preliminary data.</text>
</comment>
<evidence type="ECO:0000256" key="1">
    <source>
        <dbReference type="SAM" id="MobiDB-lite"/>
    </source>
</evidence>
<accession>A0AA38UGE4</accession>
<feature type="compositionally biased region" description="Basic and acidic residues" evidence="1">
    <location>
        <begin position="83"/>
        <end position="99"/>
    </location>
</feature>
<keyword evidence="3" id="KW-1185">Reference proteome</keyword>